<accession>A0A553ZN72</accession>
<proteinExistence type="predicted"/>
<dbReference type="OrthoDB" id="3692598at2"/>
<protein>
    <submittedName>
        <fullName evidence="1">Uncharacterized protein</fullName>
    </submittedName>
</protein>
<dbReference type="Proteomes" id="UP000320888">
    <property type="component" value="Unassembled WGS sequence"/>
</dbReference>
<sequence length="392" mass="41075">MEFRVEPDDINSFGKLVDRAEHDMLAGGEFLRNNAKIETSGGADGIWSKVVAMHKDHVDLADKALKGYGGILNSSSRELIRSAQYYRDTDTNEAAAVDMIDGGGGRGAPPGTGITAGTDVFGNGFNDRVDARSHLAADPEPGFIQSRYDLVIKPRIDGIVDNPNGALGVIGELVGDVLDLTSPSVLVNEGLKLAFGWDLFGDLANCVAGDWGTFSECAKAWGKLGELCAATSTNVSYGNDLLTLTWQGQSADVAWDYFHAVAEKLEKAQETFKKLDECYAKIGTEIASFVNMLKAAISTISDLALMAALEAAAGAASGVTGVGLIVTAAAAADIALKVAKMIQLSDEIATALTGLYLTLQGAQASGQSEVIAALSAIKSFPVPKESYDNTAV</sequence>
<organism evidence="1 2">
    <name type="scientific">Streptomyces benahoarensis</name>
    <dbReference type="NCBI Taxonomy" id="2595054"/>
    <lineage>
        <taxon>Bacteria</taxon>
        <taxon>Bacillati</taxon>
        <taxon>Actinomycetota</taxon>
        <taxon>Actinomycetes</taxon>
        <taxon>Kitasatosporales</taxon>
        <taxon>Streptomycetaceae</taxon>
        <taxon>Streptomyces</taxon>
    </lineage>
</organism>
<comment type="caution">
    <text evidence="1">The sequence shown here is derived from an EMBL/GenBank/DDBJ whole genome shotgun (WGS) entry which is preliminary data.</text>
</comment>
<evidence type="ECO:0000313" key="1">
    <source>
        <dbReference type="EMBL" id="TSB42911.1"/>
    </source>
</evidence>
<reference evidence="1 2" key="1">
    <citation type="submission" date="2019-07" db="EMBL/GenBank/DDBJ databases">
        <title>Draft genome for Streptomyces benahoarensis MZ03-48.</title>
        <authorList>
            <person name="Gonzalez-Pimentel J.L."/>
        </authorList>
    </citation>
    <scope>NUCLEOTIDE SEQUENCE [LARGE SCALE GENOMIC DNA]</scope>
    <source>
        <strain evidence="1 2">MZ03-48</strain>
    </source>
</reference>
<evidence type="ECO:0000313" key="2">
    <source>
        <dbReference type="Proteomes" id="UP000320888"/>
    </source>
</evidence>
<dbReference type="RefSeq" id="WP_143941778.1">
    <property type="nucleotide sequence ID" value="NZ_VKLS01000051.1"/>
</dbReference>
<dbReference type="EMBL" id="VKLS01000051">
    <property type="protein sequence ID" value="TSB42911.1"/>
    <property type="molecule type" value="Genomic_DNA"/>
</dbReference>
<dbReference type="AlphaFoldDB" id="A0A553ZN72"/>
<name>A0A553ZN72_9ACTN</name>
<keyword evidence="2" id="KW-1185">Reference proteome</keyword>
<gene>
    <name evidence="1" type="ORF">FNZ23_07340</name>
</gene>